<dbReference type="PANTHER" id="PTHR30055">
    <property type="entry name" value="HTH-TYPE TRANSCRIPTIONAL REGULATOR RUTR"/>
    <property type="match status" value="1"/>
</dbReference>
<evidence type="ECO:0000313" key="5">
    <source>
        <dbReference type="EMBL" id="VWB22119.1"/>
    </source>
</evidence>
<dbReference type="SUPFAM" id="SSF46689">
    <property type="entry name" value="Homeodomain-like"/>
    <property type="match status" value="1"/>
</dbReference>
<dbReference type="GO" id="GO:0000976">
    <property type="term" value="F:transcription cis-regulatory region binding"/>
    <property type="evidence" value="ECO:0007669"/>
    <property type="project" value="TreeGrafter"/>
</dbReference>
<evidence type="ECO:0000256" key="3">
    <source>
        <dbReference type="SAM" id="MobiDB-lite"/>
    </source>
</evidence>
<protein>
    <submittedName>
        <fullName evidence="5">TetR family transcriptional regulator</fullName>
    </submittedName>
</protein>
<feature type="DNA-binding region" description="H-T-H motif" evidence="2">
    <location>
        <begin position="45"/>
        <end position="64"/>
    </location>
</feature>
<keyword evidence="1 2" id="KW-0238">DNA-binding</keyword>
<gene>
    <name evidence="5" type="ORF">BPA30113_00740</name>
</gene>
<dbReference type="PROSITE" id="PS50977">
    <property type="entry name" value="HTH_TETR_2"/>
    <property type="match status" value="1"/>
</dbReference>
<dbReference type="InterPro" id="IPR050109">
    <property type="entry name" value="HTH-type_TetR-like_transc_reg"/>
</dbReference>
<sequence>MRKGARLRAMKPQRLTREQSRDQTRERLLIAAHRIFLKKGYVAASVEDIAAAAGYTRGAFYSNFRSKSDLLLELLERDHAGVQADFQAIFDEGGSREQMESMTLAYYRTLFHDDEYALLWGEAKLQAARDAKFRVRFNQFLHGKRLQMAEFIRRFAERSGTPLLLPAETLAFGLMCLCDGVQSYYTADPQHVSAEVAESVLAGFFARVVLGRAPD</sequence>
<evidence type="ECO:0000256" key="2">
    <source>
        <dbReference type="PROSITE-ProRule" id="PRU00335"/>
    </source>
</evidence>
<dbReference type="Proteomes" id="UP000494330">
    <property type="component" value="Unassembled WGS sequence"/>
</dbReference>
<evidence type="ECO:0000313" key="6">
    <source>
        <dbReference type="Proteomes" id="UP000494330"/>
    </source>
</evidence>
<evidence type="ECO:0000256" key="1">
    <source>
        <dbReference type="ARBA" id="ARBA00023125"/>
    </source>
</evidence>
<reference evidence="5 6" key="1">
    <citation type="submission" date="2019-09" db="EMBL/GenBank/DDBJ databases">
        <authorList>
            <person name="Depoorter E."/>
        </authorList>
    </citation>
    <scope>NUCLEOTIDE SEQUENCE [LARGE SCALE GENOMIC DNA]</scope>
    <source>
        <strain evidence="5">LMG 30113</strain>
    </source>
</reference>
<dbReference type="AlphaFoldDB" id="A0A6P2HVE1"/>
<dbReference type="Pfam" id="PF00440">
    <property type="entry name" value="TetR_N"/>
    <property type="match status" value="1"/>
</dbReference>
<feature type="compositionally biased region" description="Basic residues" evidence="3">
    <location>
        <begin position="1"/>
        <end position="11"/>
    </location>
</feature>
<feature type="domain" description="HTH tetR-type" evidence="4">
    <location>
        <begin position="22"/>
        <end position="82"/>
    </location>
</feature>
<dbReference type="InterPro" id="IPR001647">
    <property type="entry name" value="HTH_TetR"/>
</dbReference>
<proteinExistence type="predicted"/>
<dbReference type="InterPro" id="IPR009057">
    <property type="entry name" value="Homeodomain-like_sf"/>
</dbReference>
<accession>A0A6P2HVE1</accession>
<organism evidence="5 6">
    <name type="scientific">Burkholderia paludis</name>
    <dbReference type="NCBI Taxonomy" id="1506587"/>
    <lineage>
        <taxon>Bacteria</taxon>
        <taxon>Pseudomonadati</taxon>
        <taxon>Pseudomonadota</taxon>
        <taxon>Betaproteobacteria</taxon>
        <taxon>Burkholderiales</taxon>
        <taxon>Burkholderiaceae</taxon>
        <taxon>Burkholderia</taxon>
        <taxon>Burkholderia cepacia complex</taxon>
    </lineage>
</organism>
<evidence type="ECO:0000259" key="4">
    <source>
        <dbReference type="PROSITE" id="PS50977"/>
    </source>
</evidence>
<dbReference type="Gene3D" id="1.10.357.10">
    <property type="entry name" value="Tetracycline Repressor, domain 2"/>
    <property type="match status" value="1"/>
</dbReference>
<dbReference type="EMBL" id="CABVQD010000002">
    <property type="protein sequence ID" value="VWB22119.1"/>
    <property type="molecule type" value="Genomic_DNA"/>
</dbReference>
<dbReference type="SUPFAM" id="SSF48498">
    <property type="entry name" value="Tetracyclin repressor-like, C-terminal domain"/>
    <property type="match status" value="1"/>
</dbReference>
<dbReference type="GO" id="GO:0003700">
    <property type="term" value="F:DNA-binding transcription factor activity"/>
    <property type="evidence" value="ECO:0007669"/>
    <property type="project" value="TreeGrafter"/>
</dbReference>
<name>A0A6P2HVE1_9BURK</name>
<feature type="region of interest" description="Disordered" evidence="3">
    <location>
        <begin position="1"/>
        <end position="22"/>
    </location>
</feature>
<dbReference type="PRINTS" id="PR00455">
    <property type="entry name" value="HTHTETR"/>
</dbReference>
<dbReference type="PANTHER" id="PTHR30055:SF241">
    <property type="entry name" value="TRANSCRIPTIONAL REGULATORY PROTEIN"/>
    <property type="match status" value="1"/>
</dbReference>
<dbReference type="InterPro" id="IPR036271">
    <property type="entry name" value="Tet_transcr_reg_TetR-rel_C_sf"/>
</dbReference>
<keyword evidence="6" id="KW-1185">Reference proteome</keyword>